<feature type="region of interest" description="Disordered" evidence="1">
    <location>
        <begin position="457"/>
        <end position="476"/>
    </location>
</feature>
<evidence type="ECO:0000256" key="1">
    <source>
        <dbReference type="SAM" id="MobiDB-lite"/>
    </source>
</evidence>
<comment type="caution">
    <text evidence="2">The sequence shown here is derived from an EMBL/GenBank/DDBJ whole genome shotgun (WGS) entry which is preliminary data.</text>
</comment>
<dbReference type="Proteomes" id="UP001190700">
    <property type="component" value="Unassembled WGS sequence"/>
</dbReference>
<reference evidence="2 3" key="1">
    <citation type="journal article" date="2015" name="Genome Biol. Evol.">
        <title>Comparative Genomics of a Bacterivorous Green Alga Reveals Evolutionary Causalities and Consequences of Phago-Mixotrophic Mode of Nutrition.</title>
        <authorList>
            <person name="Burns J.A."/>
            <person name="Paasch A."/>
            <person name="Narechania A."/>
            <person name="Kim E."/>
        </authorList>
    </citation>
    <scope>NUCLEOTIDE SEQUENCE [LARGE SCALE GENOMIC DNA]</scope>
    <source>
        <strain evidence="2 3">PLY_AMNH</strain>
    </source>
</reference>
<sequence>MQPHFDKAGVTKGNCLEDCVDSLLRANDDADAQVDFSSVDMAWISASKEIINTTTPLDNDDVWTDKRHLNHMRDLLRNVKFNKSTQRLRHLAVQFKIFPMLIAFTVTSSFLHQYAYPITQWFNHKATIVETLQDFHAHFKSPETQLQGLFVIHKHVMSEEYKKFHPSWLDSCSSEALSYANEELAALSTTRAEEIIRGVQGLSGHASGVIGSGGGSDSDFIDIIDDEQAYTQAIANVVTFFKRADFILTSTDGRPTDSSDAAREREMVTSLLSAARTFVESGPPRSMGTLLKIERDLGDIVQHLCTFLKHRSAGITFDVTDGDGIEVTLQGQRLIFRLALIDAFEHNQAWLGVISKLLLRAWKRMGYLLTVDKYFFPMTDLFNGEVQTRHVVVVRFTSPTDPSDTFLPHEELVSLGAARLYLNYMFCESIQEIYRLYALQTRAIELSIDRRNSITGGRTAIPTHGSGSESGGSAGGSGNLYSDLHETYRAPDVYRQLLDANKGCVLRAEAVLDALCIYECAWREMEASFQPDLESSVEWSRISRQTNKSEWMQRGFSVWVVPTYMEPVEFTILDAAKQGAKNTKGESESMTAVARSGARRAAGAAAAVSMHRNHNSSCPLPERQLRAQSIATKVGNIAARAHFVTCEY</sequence>
<proteinExistence type="predicted"/>
<keyword evidence="3" id="KW-1185">Reference proteome</keyword>
<dbReference type="SUPFAM" id="SSF50199">
    <property type="entry name" value="Staphylococcal nuclease"/>
    <property type="match status" value="1"/>
</dbReference>
<evidence type="ECO:0000313" key="3">
    <source>
        <dbReference type="Proteomes" id="UP001190700"/>
    </source>
</evidence>
<dbReference type="InterPro" id="IPR035437">
    <property type="entry name" value="SNase_OB-fold_sf"/>
</dbReference>
<evidence type="ECO:0000313" key="2">
    <source>
        <dbReference type="EMBL" id="KAK3274081.1"/>
    </source>
</evidence>
<dbReference type="AlphaFoldDB" id="A0AAE0L6P3"/>
<protein>
    <submittedName>
        <fullName evidence="2">Uncharacterized protein</fullName>
    </submittedName>
</protein>
<dbReference type="EMBL" id="LGRX02007958">
    <property type="protein sequence ID" value="KAK3274081.1"/>
    <property type="molecule type" value="Genomic_DNA"/>
</dbReference>
<organism evidence="2 3">
    <name type="scientific">Cymbomonas tetramitiformis</name>
    <dbReference type="NCBI Taxonomy" id="36881"/>
    <lineage>
        <taxon>Eukaryota</taxon>
        <taxon>Viridiplantae</taxon>
        <taxon>Chlorophyta</taxon>
        <taxon>Pyramimonadophyceae</taxon>
        <taxon>Pyramimonadales</taxon>
        <taxon>Pyramimonadaceae</taxon>
        <taxon>Cymbomonas</taxon>
    </lineage>
</organism>
<accession>A0AAE0L6P3</accession>
<gene>
    <name evidence="2" type="ORF">CYMTET_17718</name>
</gene>
<name>A0AAE0L6P3_9CHLO</name>